<dbReference type="InterPro" id="IPR013783">
    <property type="entry name" value="Ig-like_fold"/>
</dbReference>
<dbReference type="Gene3D" id="2.60.40.10">
    <property type="entry name" value="Immunoglobulins"/>
    <property type="match status" value="1"/>
</dbReference>
<dbReference type="Proteomes" id="UP000199017">
    <property type="component" value="Unassembled WGS sequence"/>
</dbReference>
<dbReference type="Gene3D" id="2.60.40.1220">
    <property type="match status" value="1"/>
</dbReference>
<gene>
    <name evidence="3" type="ORF">SAMN05216352_109235</name>
</gene>
<name>A0A1G8M6L5_9BACI</name>
<accession>A0A1G8M6L5</accession>
<protein>
    <submittedName>
        <fullName evidence="3">Uncharacterized protein</fullName>
    </submittedName>
</protein>
<dbReference type="OrthoDB" id="2839183at2"/>
<dbReference type="EMBL" id="FNDU01000009">
    <property type="protein sequence ID" value="SDI63561.1"/>
    <property type="molecule type" value="Genomic_DNA"/>
</dbReference>
<organism evidence="3 4">
    <name type="scientific">Alteribacillus bidgolensis</name>
    <dbReference type="NCBI Taxonomy" id="930129"/>
    <lineage>
        <taxon>Bacteria</taxon>
        <taxon>Bacillati</taxon>
        <taxon>Bacillota</taxon>
        <taxon>Bacilli</taxon>
        <taxon>Bacillales</taxon>
        <taxon>Bacillaceae</taxon>
        <taxon>Alteribacillus</taxon>
    </lineage>
</organism>
<dbReference type="STRING" id="930129.SAMN05216352_109235"/>
<keyword evidence="4" id="KW-1185">Reference proteome</keyword>
<dbReference type="AlphaFoldDB" id="A0A1G8M6L5"/>
<evidence type="ECO:0000256" key="2">
    <source>
        <dbReference type="SAM" id="MobiDB-lite"/>
    </source>
</evidence>
<evidence type="ECO:0000313" key="4">
    <source>
        <dbReference type="Proteomes" id="UP000199017"/>
    </source>
</evidence>
<dbReference type="InterPro" id="IPR014755">
    <property type="entry name" value="Cu-Rt/internalin_Ig-like"/>
</dbReference>
<keyword evidence="1" id="KW-0732">Signal</keyword>
<sequence length="978" mass="103982">MLFNYEVGSAEVTAINNTTVEVDFEEEVDDVTALDFEIEGLDVENAAVKQTDDSVVVLTTSSQEGGEEYTVTEGDEVLGTFEGISAVVPEDIDIVTNSVQGIVGKEVTVRADIGEEEAGVPVTFNIDAAGDNEDRDVEVYTDEDGIASYSYTQYNVGEDQVTAYATGNADVRATNGKVYWGVKDRLTIEEVTEGNSLNNGAKKVYKVKGTTPAGNDLEDAYVNIAYAENVDVSPEDAVDSVDVTDSSALGNDYPYEYTTGGVNWVRVQLDEDGEATFTLTGENASVTPIVFLDGTYEGETWTGNNKLDSTELQAEAPTVSFELEHTSEITVTSEGVRDAAAINDNGFGEGGRDYTAVVTDKDGDVVPEGTPVYVQVDSGNGDVYFDGDQVGVDGEGEDNDIFELEADEDGEISFTLTGEKDAYATPTVFIDNGDEDGELDEDDLQEEGEIVYFTDAEVEDATLTVVDDEGEEVDSVQDNEVATFEYQSVDQNGKPYFDENYEATFEVEAGARDITVQYTDENGDPQTEDIAAGRTESVTALANSNGLATIDVTAEGPSKVDVEVSSSQNTLPNKDASVTFTESAFKAGVDYTTEVVSVNKVDNEITLRVHGGDLDGQEFDLDYSDANLFVDNDPKSENDFEDGLEKYDQVIYVKGSTDSFDHIDSNDQEYAPTTPDSTDTGDIEFTNSLFNADEDQTIELTDADLNTDSSTQEIVDVSVADSTGRTIEVTLTEDSDDSADFAGDITAAELATLADGEITVTYNDEENVDGNAEEVTDSAELDTTVPTLSSASLDSTTNATATLTANGGNTIEVTAEDALAGAYGNNVSYEILADGPATGLAVSYDSETLTIDLGGEDASVNEVISAINDLDEFSATLPSDSNSGDQFTAAEATTDEPFEDGRDVVSVTFSENVTGVTALDADADFNLTGDFTGTSVVNGSVVTITITEADVQVNNDTIVVTDNITDGANDATGDDTIN</sequence>
<evidence type="ECO:0000256" key="1">
    <source>
        <dbReference type="ARBA" id="ARBA00022729"/>
    </source>
</evidence>
<proteinExistence type="predicted"/>
<reference evidence="3 4" key="1">
    <citation type="submission" date="2016-10" db="EMBL/GenBank/DDBJ databases">
        <authorList>
            <person name="de Groot N.N."/>
        </authorList>
    </citation>
    <scope>NUCLEOTIDE SEQUENCE [LARGE SCALE GENOMIC DNA]</scope>
    <source>
        <strain evidence="4">P4B,CCM 7963,CECT 7998,DSM 25260,IBRC-M 10614,KCTC 13821</strain>
    </source>
</reference>
<evidence type="ECO:0000313" key="3">
    <source>
        <dbReference type="EMBL" id="SDI63561.1"/>
    </source>
</evidence>
<feature type="region of interest" description="Disordered" evidence="2">
    <location>
        <begin position="661"/>
        <end position="680"/>
    </location>
</feature>